<organism evidence="8 9">
    <name type="scientific">Methylobacter tundripaludum</name>
    <dbReference type="NCBI Taxonomy" id="173365"/>
    <lineage>
        <taxon>Bacteria</taxon>
        <taxon>Pseudomonadati</taxon>
        <taxon>Pseudomonadota</taxon>
        <taxon>Gammaproteobacteria</taxon>
        <taxon>Methylococcales</taxon>
        <taxon>Methylococcaceae</taxon>
        <taxon>Methylobacter</taxon>
    </lineage>
</organism>
<dbReference type="GO" id="GO:0009055">
    <property type="term" value="F:electron transfer activity"/>
    <property type="evidence" value="ECO:0007669"/>
    <property type="project" value="InterPro"/>
</dbReference>
<dbReference type="OrthoDB" id="9784165at2"/>
<sequence length="245" mass="27099">MKFDPATIMRLKEKIAVYREFLKKWLEPSNLAELRPKLEFQTGVLAGFALIASVLLGVTNCSTEGTIQRRLDEDLKKSLEEVVPAALYDNDLLLDTLNIPSAEYNIGANETTVYIAKKSGQVSAVCFKFTAPDGYSGAINMIMGIDRNANILGVRVLSHKETPGLGDKIEVAKSDWILKFTGRSLDNLAPAKWAVKKDGGEFDQFAGATITPRKSVQAIYRGLQLFKAHQEQLINPASHQSRDKE</sequence>
<dbReference type="NCBIfam" id="TIGR01947">
    <property type="entry name" value="rnfG"/>
    <property type="match status" value="1"/>
</dbReference>
<keyword evidence="3 6" id="KW-0285">Flavoprotein</keyword>
<keyword evidence="6" id="KW-0812">Transmembrane</keyword>
<comment type="subcellular location">
    <subcellularLocation>
        <location evidence="6">Cell inner membrane</location>
        <topology evidence="6">Single-pass membrane protein</topology>
    </subcellularLocation>
</comment>
<accession>A0A2S6GXQ2</accession>
<evidence type="ECO:0000256" key="5">
    <source>
        <dbReference type="ARBA" id="ARBA00022982"/>
    </source>
</evidence>
<comment type="subunit">
    <text evidence="6">The complex is composed of six subunits: RnfA, RnfB, RnfC, RnfD, RnfE and RnfG.</text>
</comment>
<evidence type="ECO:0000256" key="2">
    <source>
        <dbReference type="ARBA" id="ARBA00022553"/>
    </source>
</evidence>
<dbReference type="EMBL" id="PTIY01000009">
    <property type="protein sequence ID" value="PPK70022.1"/>
    <property type="molecule type" value="Genomic_DNA"/>
</dbReference>
<dbReference type="GO" id="GO:0010181">
    <property type="term" value="F:FMN binding"/>
    <property type="evidence" value="ECO:0007669"/>
    <property type="project" value="InterPro"/>
</dbReference>
<protein>
    <recommendedName>
        <fullName evidence="6">Ion-translocating oxidoreductase complex subunit G</fullName>
        <ecNumber evidence="6">7.-.-.-</ecNumber>
    </recommendedName>
    <alternativeName>
        <fullName evidence="6">Rnf electron transport complex subunit G</fullName>
    </alternativeName>
</protein>
<keyword evidence="1 6" id="KW-0813">Transport</keyword>
<dbReference type="GO" id="GO:0022900">
    <property type="term" value="P:electron transport chain"/>
    <property type="evidence" value="ECO:0007669"/>
    <property type="project" value="UniProtKB-UniRule"/>
</dbReference>
<keyword evidence="6" id="KW-0997">Cell inner membrane</keyword>
<feature type="modified residue" description="FMN phosphoryl threonine" evidence="6">
    <location>
        <position position="209"/>
    </location>
</feature>
<evidence type="ECO:0000256" key="3">
    <source>
        <dbReference type="ARBA" id="ARBA00022630"/>
    </source>
</evidence>
<keyword evidence="6" id="KW-1003">Cell membrane</keyword>
<dbReference type="Pfam" id="PF04205">
    <property type="entry name" value="FMN_bind"/>
    <property type="match status" value="1"/>
</dbReference>
<dbReference type="PANTHER" id="PTHR36118">
    <property type="entry name" value="ION-TRANSLOCATING OXIDOREDUCTASE COMPLEX SUBUNIT G"/>
    <property type="match status" value="1"/>
</dbReference>
<evidence type="ECO:0000313" key="8">
    <source>
        <dbReference type="EMBL" id="PPK70022.1"/>
    </source>
</evidence>
<keyword evidence="9" id="KW-1185">Reference proteome</keyword>
<dbReference type="InterPro" id="IPR007329">
    <property type="entry name" value="FMN-bd"/>
</dbReference>
<dbReference type="EC" id="7.-.-.-" evidence="6"/>
<reference evidence="8 9" key="1">
    <citation type="submission" date="2018-02" db="EMBL/GenBank/DDBJ databases">
        <title>Subsurface microbial communities from deep shales in Ohio and West Virginia, USA.</title>
        <authorList>
            <person name="Wrighton K."/>
        </authorList>
    </citation>
    <scope>NUCLEOTIDE SEQUENCE [LARGE SCALE GENOMIC DNA]</scope>
    <source>
        <strain evidence="8 9">OWC-G53F</strain>
    </source>
</reference>
<keyword evidence="6" id="KW-1133">Transmembrane helix</keyword>
<dbReference type="GO" id="GO:0005886">
    <property type="term" value="C:plasma membrane"/>
    <property type="evidence" value="ECO:0007669"/>
    <property type="project" value="UniProtKB-SubCell"/>
</dbReference>
<keyword evidence="2 6" id="KW-0597">Phosphoprotein</keyword>
<comment type="caution">
    <text evidence="8">The sequence shown here is derived from an EMBL/GenBank/DDBJ whole genome shotgun (WGS) entry which is preliminary data.</text>
</comment>
<keyword evidence="4 6" id="KW-0288">FMN</keyword>
<name>A0A2S6GXQ2_9GAMM</name>
<comment type="function">
    <text evidence="6">Part of a membrane-bound complex that couples electron transfer with translocation of ions across the membrane.</text>
</comment>
<proteinExistence type="inferred from homology"/>
<dbReference type="NCBIfam" id="NF002519">
    <property type="entry name" value="PRK01908.1"/>
    <property type="match status" value="1"/>
</dbReference>
<evidence type="ECO:0000256" key="1">
    <source>
        <dbReference type="ARBA" id="ARBA00022448"/>
    </source>
</evidence>
<comment type="cofactor">
    <cofactor evidence="6">
        <name>FMN</name>
        <dbReference type="ChEBI" id="CHEBI:58210"/>
    </cofactor>
</comment>
<keyword evidence="5 6" id="KW-0249">Electron transport</keyword>
<dbReference type="AlphaFoldDB" id="A0A2S6GXQ2"/>
<evidence type="ECO:0000256" key="6">
    <source>
        <dbReference type="HAMAP-Rule" id="MF_00479"/>
    </source>
</evidence>
<comment type="similarity">
    <text evidence="6">Belongs to the RnfG family.</text>
</comment>
<dbReference type="RefSeq" id="WP_104424189.1">
    <property type="nucleotide sequence ID" value="NZ_PTIY01000009.1"/>
</dbReference>
<dbReference type="HAMAP" id="MF_00479">
    <property type="entry name" value="RsxG_RnfG"/>
    <property type="match status" value="1"/>
</dbReference>
<keyword evidence="6" id="KW-0472">Membrane</keyword>
<gene>
    <name evidence="6" type="primary">rnfG</name>
    <name evidence="8" type="ORF">B0F88_109123</name>
</gene>
<dbReference type="PANTHER" id="PTHR36118:SF1">
    <property type="entry name" value="ION-TRANSLOCATING OXIDOREDUCTASE COMPLEX SUBUNIT G"/>
    <property type="match status" value="1"/>
</dbReference>
<evidence type="ECO:0000313" key="9">
    <source>
        <dbReference type="Proteomes" id="UP000238071"/>
    </source>
</evidence>
<dbReference type="Proteomes" id="UP000238071">
    <property type="component" value="Unassembled WGS sequence"/>
</dbReference>
<feature type="domain" description="FMN-binding" evidence="7">
    <location>
        <begin position="134"/>
        <end position="226"/>
    </location>
</feature>
<dbReference type="SMART" id="SM00900">
    <property type="entry name" value="FMN_bind"/>
    <property type="match status" value="1"/>
</dbReference>
<keyword evidence="6" id="KW-1278">Translocase</keyword>
<evidence type="ECO:0000259" key="7">
    <source>
        <dbReference type="SMART" id="SM00900"/>
    </source>
</evidence>
<dbReference type="InterPro" id="IPR010209">
    <property type="entry name" value="Ion_transpt_RnfG/RsxG"/>
</dbReference>
<evidence type="ECO:0000256" key="4">
    <source>
        <dbReference type="ARBA" id="ARBA00022643"/>
    </source>
</evidence>